<protein>
    <submittedName>
        <fullName evidence="3">Uncharacterized protein</fullName>
    </submittedName>
</protein>
<evidence type="ECO:0000313" key="3">
    <source>
        <dbReference type="EMBL" id="CCD20129.1"/>
    </source>
</evidence>
<reference evidence="3 4" key="1">
    <citation type="journal article" date="2012" name="Proc. Natl. Acad. Sci. U.S.A.">
        <title>Antigenic diversity is generated by distinct evolutionary mechanisms in African trypanosome species.</title>
        <authorList>
            <person name="Jackson A.P."/>
            <person name="Berry A."/>
            <person name="Aslett M."/>
            <person name="Allison H.C."/>
            <person name="Burton P."/>
            <person name="Vavrova-Anderson J."/>
            <person name="Brown R."/>
            <person name="Browne H."/>
            <person name="Corton N."/>
            <person name="Hauser H."/>
            <person name="Gamble J."/>
            <person name="Gilderthorp R."/>
            <person name="Marcello L."/>
            <person name="McQuillan J."/>
            <person name="Otto T.D."/>
            <person name="Quail M.A."/>
            <person name="Sanders M.J."/>
            <person name="van Tonder A."/>
            <person name="Ginger M.L."/>
            <person name="Field M.C."/>
            <person name="Barry J.D."/>
            <person name="Hertz-Fowler C."/>
            <person name="Berriman M."/>
        </authorList>
    </citation>
    <scope>NUCLEOTIDE SEQUENCE</scope>
    <source>
        <strain evidence="3 4">Y486</strain>
    </source>
</reference>
<name>F9WRE5_TRYVY</name>
<keyword evidence="1" id="KW-0175">Coiled coil</keyword>
<feature type="compositionally biased region" description="Acidic residues" evidence="2">
    <location>
        <begin position="56"/>
        <end position="69"/>
    </location>
</feature>
<dbReference type="OMA" id="NHEREME"/>
<keyword evidence="4" id="KW-1185">Reference proteome</keyword>
<evidence type="ECO:0000256" key="1">
    <source>
        <dbReference type="SAM" id="Coils"/>
    </source>
</evidence>
<dbReference type="AlphaFoldDB" id="F9WRE5"/>
<organism evidence="3 4">
    <name type="scientific">Trypanosoma vivax (strain Y486)</name>
    <dbReference type="NCBI Taxonomy" id="1055687"/>
    <lineage>
        <taxon>Eukaryota</taxon>
        <taxon>Discoba</taxon>
        <taxon>Euglenozoa</taxon>
        <taxon>Kinetoplastea</taxon>
        <taxon>Metakinetoplastina</taxon>
        <taxon>Trypanosomatida</taxon>
        <taxon>Trypanosomatidae</taxon>
        <taxon>Trypanosoma</taxon>
        <taxon>Duttonella</taxon>
    </lineage>
</organism>
<feature type="compositionally biased region" description="Basic and acidic residues" evidence="2">
    <location>
        <begin position="71"/>
        <end position="87"/>
    </location>
</feature>
<feature type="coiled-coil region" evidence="1">
    <location>
        <begin position="115"/>
        <end position="169"/>
    </location>
</feature>
<proteinExistence type="predicted"/>
<dbReference type="VEuPathDB" id="TriTrypDB:TvY486_0028960"/>
<feature type="coiled-coil region" evidence="1">
    <location>
        <begin position="336"/>
        <end position="405"/>
    </location>
</feature>
<evidence type="ECO:0000313" key="4">
    <source>
        <dbReference type="Proteomes" id="UP000009027"/>
    </source>
</evidence>
<feature type="region of interest" description="Disordered" evidence="2">
    <location>
        <begin position="1"/>
        <end position="113"/>
    </location>
</feature>
<dbReference type="Proteomes" id="UP000009027">
    <property type="component" value="Unassembled WGS sequence"/>
</dbReference>
<accession>F9WRE5</accession>
<sequence length="422" mass="47517">MSSAEAEVLEGAQGVAEPTVEPPTEMHETGEGEQIEGAIAQQGEVNADANIPQDGENAEEATNECEVMEEAGGRTEVGDDIKVEGSQRESAGAEDAEKDGSAPVSAKPSLKNNEEEQRLALIAQLQSELQAVEAEERDVEERLRLYEELGALKKRVAELREARAGAMAQLARGDISHFYDAATEQEAVDLETAVENSYLQGLWAQERQKISDKYGVELPPPWCVSIDDLERRLGDAREKFEGAIASAKVFYEMQEERINANTDARDKAKAQLQAECQDKVHQLRADRERLQQIDKEQRFHYRRGTHVKEVQVSKQKLHDISESRVAIEETRGYSQKYDLENEIKDLEDDILGLKRVLRDNKRDNQAVLRKLEKQLQDVEASGAGVLRAREQFEAENKELVALKHDLQCVLHYLRVRSREANF</sequence>
<dbReference type="EMBL" id="CAEX01004899">
    <property type="protein sequence ID" value="CCD20129.1"/>
    <property type="molecule type" value="Genomic_DNA"/>
</dbReference>
<evidence type="ECO:0000256" key="2">
    <source>
        <dbReference type="SAM" id="MobiDB-lite"/>
    </source>
</evidence>
<gene>
    <name evidence="3" type="ORF">TvY486_0028960</name>
</gene>